<keyword evidence="1" id="KW-0812">Transmembrane</keyword>
<dbReference type="PANTHER" id="PTHR37427:SF2">
    <property type="entry name" value="SECRETED PROTEIN"/>
    <property type="match status" value="1"/>
</dbReference>
<proteinExistence type="predicted"/>
<reference evidence="3" key="1">
    <citation type="submission" date="2022-11" db="UniProtKB">
        <authorList>
            <consortium name="WormBaseParasite"/>
        </authorList>
    </citation>
    <scope>IDENTIFICATION</scope>
</reference>
<sequence>MTSLITSISETMIRVLSIFLISVACLTLACNIIVHVKSATNTTFQAQVIAPNGQKSEKWNFTKNREKQTFQQKADECGVRDWQIQIFDSKGGAKFTEKVKIDGIGRVLYEVKDDLKPVQVERQGAQCTGQCAPLA</sequence>
<evidence type="ECO:0000313" key="2">
    <source>
        <dbReference type="Proteomes" id="UP000887540"/>
    </source>
</evidence>
<keyword evidence="1" id="KW-1133">Transmembrane helix</keyword>
<dbReference type="AlphaFoldDB" id="A0A914BVV2"/>
<evidence type="ECO:0000313" key="3">
    <source>
        <dbReference type="WBParaSite" id="ACRNAN_Path_112.g401.t1"/>
    </source>
</evidence>
<evidence type="ECO:0000256" key="1">
    <source>
        <dbReference type="SAM" id="Phobius"/>
    </source>
</evidence>
<dbReference type="PANTHER" id="PTHR37427">
    <property type="entry name" value="PROTEIN CBG20963-RELATED"/>
    <property type="match status" value="1"/>
</dbReference>
<accession>A0A914BVV2</accession>
<dbReference type="Proteomes" id="UP000887540">
    <property type="component" value="Unplaced"/>
</dbReference>
<dbReference type="WBParaSite" id="ACRNAN_Path_112.g401.t1">
    <property type="protein sequence ID" value="ACRNAN_Path_112.g401.t1"/>
    <property type="gene ID" value="ACRNAN_Path_112.g401"/>
</dbReference>
<organism evidence="2 3">
    <name type="scientific">Acrobeloides nanus</name>
    <dbReference type="NCBI Taxonomy" id="290746"/>
    <lineage>
        <taxon>Eukaryota</taxon>
        <taxon>Metazoa</taxon>
        <taxon>Ecdysozoa</taxon>
        <taxon>Nematoda</taxon>
        <taxon>Chromadorea</taxon>
        <taxon>Rhabditida</taxon>
        <taxon>Tylenchina</taxon>
        <taxon>Cephalobomorpha</taxon>
        <taxon>Cephaloboidea</taxon>
        <taxon>Cephalobidae</taxon>
        <taxon>Acrobeloides</taxon>
    </lineage>
</organism>
<name>A0A914BVV2_9BILA</name>
<keyword evidence="1" id="KW-0472">Membrane</keyword>
<keyword evidence="2" id="KW-1185">Reference proteome</keyword>
<protein>
    <submittedName>
        <fullName evidence="3">Uncharacterized protein</fullName>
    </submittedName>
</protein>
<feature type="transmembrane region" description="Helical" evidence="1">
    <location>
        <begin position="12"/>
        <end position="34"/>
    </location>
</feature>